<accession>A0A835KSM6</accession>
<dbReference type="AlphaFoldDB" id="A0A835KSM6"/>
<dbReference type="PANTHER" id="PTHR35547">
    <property type="entry name" value="OS06G0249350 PROTEIN-RELATED"/>
    <property type="match status" value="1"/>
</dbReference>
<dbReference type="Proteomes" id="UP000636709">
    <property type="component" value="Unassembled WGS sequence"/>
</dbReference>
<keyword evidence="3" id="KW-1185">Reference proteome</keyword>
<comment type="caution">
    <text evidence="2">The sequence shown here is derived from an EMBL/GenBank/DDBJ whole genome shotgun (WGS) entry which is preliminary data.</text>
</comment>
<keyword evidence="1" id="KW-0732">Signal</keyword>
<dbReference type="OrthoDB" id="642019at2759"/>
<protein>
    <submittedName>
        <fullName evidence="2">Uncharacterized protein</fullName>
    </submittedName>
</protein>
<organism evidence="2 3">
    <name type="scientific">Digitaria exilis</name>
    <dbReference type="NCBI Taxonomy" id="1010633"/>
    <lineage>
        <taxon>Eukaryota</taxon>
        <taxon>Viridiplantae</taxon>
        <taxon>Streptophyta</taxon>
        <taxon>Embryophyta</taxon>
        <taxon>Tracheophyta</taxon>
        <taxon>Spermatophyta</taxon>
        <taxon>Magnoliopsida</taxon>
        <taxon>Liliopsida</taxon>
        <taxon>Poales</taxon>
        <taxon>Poaceae</taxon>
        <taxon>PACMAD clade</taxon>
        <taxon>Panicoideae</taxon>
        <taxon>Panicodae</taxon>
        <taxon>Paniceae</taxon>
        <taxon>Anthephorinae</taxon>
        <taxon>Digitaria</taxon>
    </lineage>
</organism>
<name>A0A835KSM6_9POAL</name>
<dbReference type="PANTHER" id="PTHR35547:SF13">
    <property type="entry name" value="PGG DOMAIN-CONTAINING PROTEIN"/>
    <property type="match status" value="1"/>
</dbReference>
<evidence type="ECO:0000256" key="1">
    <source>
        <dbReference type="SAM" id="SignalP"/>
    </source>
</evidence>
<evidence type="ECO:0000313" key="3">
    <source>
        <dbReference type="Proteomes" id="UP000636709"/>
    </source>
</evidence>
<evidence type="ECO:0000313" key="2">
    <source>
        <dbReference type="EMBL" id="KAF8775942.1"/>
    </source>
</evidence>
<feature type="chain" id="PRO_5032910191" evidence="1">
    <location>
        <begin position="20"/>
        <end position="60"/>
    </location>
</feature>
<dbReference type="EMBL" id="JACEFO010000268">
    <property type="protein sequence ID" value="KAF8775942.1"/>
    <property type="molecule type" value="Genomic_DNA"/>
</dbReference>
<gene>
    <name evidence="2" type="ORF">HU200_004077</name>
</gene>
<proteinExistence type="predicted"/>
<reference evidence="2" key="1">
    <citation type="submission" date="2020-07" db="EMBL/GenBank/DDBJ databases">
        <title>Genome sequence and genetic diversity analysis of an under-domesticated orphan crop, white fonio (Digitaria exilis).</title>
        <authorList>
            <person name="Bennetzen J.L."/>
            <person name="Chen S."/>
            <person name="Ma X."/>
            <person name="Wang X."/>
            <person name="Yssel A.E.J."/>
            <person name="Chaluvadi S.R."/>
            <person name="Johnson M."/>
            <person name="Gangashetty P."/>
            <person name="Hamidou F."/>
            <person name="Sanogo M.D."/>
            <person name="Zwaenepoel A."/>
            <person name="Wallace J."/>
            <person name="Van De Peer Y."/>
            <person name="Van Deynze A."/>
        </authorList>
    </citation>
    <scope>NUCLEOTIDE SEQUENCE</scope>
    <source>
        <tissue evidence="2">Leaves</tissue>
    </source>
</reference>
<sequence>MAFLVFSAVAVCAARPLAGEELSGEAGAGKSIVRFLRQIYRQRLNGPGHSCQTWDPNGGC</sequence>
<feature type="signal peptide" evidence="1">
    <location>
        <begin position="1"/>
        <end position="19"/>
    </location>
</feature>